<dbReference type="GO" id="GO:0015499">
    <property type="term" value="F:formate transmembrane transporter activity"/>
    <property type="evidence" value="ECO:0007669"/>
    <property type="project" value="TreeGrafter"/>
</dbReference>
<feature type="transmembrane region" description="Helical" evidence="5">
    <location>
        <begin position="143"/>
        <end position="164"/>
    </location>
</feature>
<evidence type="ECO:0000256" key="2">
    <source>
        <dbReference type="ARBA" id="ARBA00022692"/>
    </source>
</evidence>
<comment type="caution">
    <text evidence="6">The sequence shown here is derived from an EMBL/GenBank/DDBJ whole genome shotgun (WGS) entry which is preliminary data.</text>
</comment>
<keyword evidence="2 5" id="KW-0812">Transmembrane</keyword>
<protein>
    <submittedName>
        <fullName evidence="6">Formate/nitrite transporter</fullName>
    </submittedName>
</protein>
<dbReference type="InterPro" id="IPR000292">
    <property type="entry name" value="For/NO2_transpt"/>
</dbReference>
<feature type="transmembrane region" description="Helical" evidence="5">
    <location>
        <begin position="197"/>
        <end position="216"/>
    </location>
</feature>
<evidence type="ECO:0000256" key="1">
    <source>
        <dbReference type="ARBA" id="ARBA00004141"/>
    </source>
</evidence>
<comment type="subcellular location">
    <subcellularLocation>
        <location evidence="1">Membrane</location>
        <topology evidence="1">Multi-pass membrane protein</topology>
    </subcellularLocation>
</comment>
<feature type="transmembrane region" description="Helical" evidence="5">
    <location>
        <begin position="228"/>
        <end position="254"/>
    </location>
</feature>
<keyword evidence="7" id="KW-1185">Reference proteome</keyword>
<dbReference type="PANTHER" id="PTHR30520:SF8">
    <property type="entry name" value="NITRITE TRANSPORTER NIRC"/>
    <property type="match status" value="1"/>
</dbReference>
<gene>
    <name evidence="6" type="ORF">CSO01_15640</name>
</gene>
<feature type="transmembrane region" description="Helical" evidence="5">
    <location>
        <begin position="94"/>
        <end position="114"/>
    </location>
</feature>
<feature type="transmembrane region" description="Helical" evidence="5">
    <location>
        <begin position="61"/>
        <end position="82"/>
    </location>
</feature>
<evidence type="ECO:0000313" key="6">
    <source>
        <dbReference type="EMBL" id="GEP68849.1"/>
    </source>
</evidence>
<evidence type="ECO:0000313" key="7">
    <source>
        <dbReference type="Proteomes" id="UP000321798"/>
    </source>
</evidence>
<reference evidence="6 7" key="1">
    <citation type="submission" date="2019-07" db="EMBL/GenBank/DDBJ databases">
        <title>Whole genome shotgun sequence of Cellulomonas soli NBRC 109434.</title>
        <authorList>
            <person name="Hosoyama A."/>
            <person name="Uohara A."/>
            <person name="Ohji S."/>
            <person name="Ichikawa N."/>
        </authorList>
    </citation>
    <scope>NUCLEOTIDE SEQUENCE [LARGE SCALE GENOMIC DNA]</scope>
    <source>
        <strain evidence="6 7">NBRC 109434</strain>
    </source>
</reference>
<dbReference type="Gene3D" id="1.20.1080.10">
    <property type="entry name" value="Glycerol uptake facilitator protein"/>
    <property type="match status" value="1"/>
</dbReference>
<keyword evidence="3 5" id="KW-1133">Transmembrane helix</keyword>
<dbReference type="AlphaFoldDB" id="A0A512PCB5"/>
<keyword evidence="4 5" id="KW-0472">Membrane</keyword>
<dbReference type="Proteomes" id="UP000321798">
    <property type="component" value="Unassembled WGS sequence"/>
</dbReference>
<feature type="transmembrane region" description="Helical" evidence="5">
    <location>
        <begin position="266"/>
        <end position="291"/>
    </location>
</feature>
<name>A0A512PCB5_9CELL</name>
<sequence>MREARFGARRARLWDRWPVSAAAPDPQALFPGKHFISTVLEALETKTTMSGALARRYLQRAAMAGVIIGLMYATNYAVIAAFDAVEIDGSSLYPLGRIAGALAFGWALVFIYYSRSELLTSNMMIVSIGAYHRRTTWGRALRLLVLCYVGNLVGGLFIAVLVRFSTIVDGAAFDQMVASVEHKLAYVSAGPTGWVDLLVRAILCNFCINLAMLLVYNGLIKDDLTKSLVMIMSVFIFAFLGLEHSVANTVLFSIVGLKEGIDVGLASANVAIALLGNFIGGGLLIGLYYAYVNDDSKWLRGQEPPA</sequence>
<dbReference type="Pfam" id="PF01226">
    <property type="entry name" value="Form_Nir_trans"/>
    <property type="match status" value="1"/>
</dbReference>
<proteinExistence type="predicted"/>
<dbReference type="InterPro" id="IPR023271">
    <property type="entry name" value="Aquaporin-like"/>
</dbReference>
<dbReference type="PANTHER" id="PTHR30520">
    <property type="entry name" value="FORMATE TRANSPORTER-RELATED"/>
    <property type="match status" value="1"/>
</dbReference>
<dbReference type="EMBL" id="BKAL01000004">
    <property type="protein sequence ID" value="GEP68849.1"/>
    <property type="molecule type" value="Genomic_DNA"/>
</dbReference>
<evidence type="ECO:0000256" key="4">
    <source>
        <dbReference type="ARBA" id="ARBA00023136"/>
    </source>
</evidence>
<evidence type="ECO:0000256" key="5">
    <source>
        <dbReference type="SAM" id="Phobius"/>
    </source>
</evidence>
<evidence type="ECO:0000256" key="3">
    <source>
        <dbReference type="ARBA" id="ARBA00022989"/>
    </source>
</evidence>
<organism evidence="6 7">
    <name type="scientific">Cellulomonas soli</name>
    <dbReference type="NCBI Taxonomy" id="931535"/>
    <lineage>
        <taxon>Bacteria</taxon>
        <taxon>Bacillati</taxon>
        <taxon>Actinomycetota</taxon>
        <taxon>Actinomycetes</taxon>
        <taxon>Micrococcales</taxon>
        <taxon>Cellulomonadaceae</taxon>
        <taxon>Cellulomonas</taxon>
    </lineage>
</organism>
<dbReference type="GO" id="GO:0005886">
    <property type="term" value="C:plasma membrane"/>
    <property type="evidence" value="ECO:0007669"/>
    <property type="project" value="TreeGrafter"/>
</dbReference>
<accession>A0A512PCB5</accession>